<dbReference type="PANTHER" id="PTHR42756">
    <property type="entry name" value="TRANSCRIPTIONAL REGULATOR, MARR"/>
    <property type="match status" value="1"/>
</dbReference>
<keyword evidence="6" id="KW-1185">Reference proteome</keyword>
<dbReference type="InterPro" id="IPR036388">
    <property type="entry name" value="WH-like_DNA-bd_sf"/>
</dbReference>
<reference evidence="5 6" key="1">
    <citation type="submission" date="2020-08" db="EMBL/GenBank/DDBJ databases">
        <title>Novel species isolated from subtropical streams in China.</title>
        <authorList>
            <person name="Lu H."/>
        </authorList>
    </citation>
    <scope>NUCLEOTIDE SEQUENCE [LARGE SCALE GENOMIC DNA]</scope>
    <source>
        <strain evidence="5 6">CY22W</strain>
    </source>
</reference>
<comment type="caution">
    <text evidence="5">The sequence shown here is derived from an EMBL/GenBank/DDBJ whole genome shotgun (WGS) entry which is preliminary data.</text>
</comment>
<evidence type="ECO:0000313" key="6">
    <source>
        <dbReference type="Proteomes" id="UP000654304"/>
    </source>
</evidence>
<accession>A0ABR7A2F1</accession>
<proteinExistence type="predicted"/>
<name>A0ABR7A2F1_9BURK</name>
<keyword evidence="2" id="KW-0238">DNA-binding</keyword>
<keyword evidence="1" id="KW-0805">Transcription regulation</keyword>
<dbReference type="PROSITE" id="PS50995">
    <property type="entry name" value="HTH_MARR_2"/>
    <property type="match status" value="1"/>
</dbReference>
<dbReference type="EMBL" id="JACOGD010000002">
    <property type="protein sequence ID" value="MBC3931096.1"/>
    <property type="molecule type" value="Genomic_DNA"/>
</dbReference>
<evidence type="ECO:0000256" key="1">
    <source>
        <dbReference type="ARBA" id="ARBA00023015"/>
    </source>
</evidence>
<dbReference type="Proteomes" id="UP000654304">
    <property type="component" value="Unassembled WGS sequence"/>
</dbReference>
<sequence length="157" mass="17788">MNKTYLRSIRLLSECMQLFEHASARNVRRFGFTPSQFDIIATLGNTPGMTCKELGEKTLITKGTLTGVVDRLEQQGWVQRSRSTEDRRHFFIQLTAKGEQRFAEIFPQVVEAGAVRFQAYSEEDFAQLEAALSKLKQHLGAELGNEDTSLSRTKLTD</sequence>
<evidence type="ECO:0000256" key="2">
    <source>
        <dbReference type="ARBA" id="ARBA00023125"/>
    </source>
</evidence>
<dbReference type="SMART" id="SM00347">
    <property type="entry name" value="HTH_MARR"/>
    <property type="match status" value="1"/>
</dbReference>
<dbReference type="PANTHER" id="PTHR42756:SF1">
    <property type="entry name" value="TRANSCRIPTIONAL REPRESSOR OF EMRAB OPERON"/>
    <property type="match status" value="1"/>
</dbReference>
<organism evidence="5 6">
    <name type="scientific">Undibacterium curvum</name>
    <dbReference type="NCBI Taxonomy" id="2762294"/>
    <lineage>
        <taxon>Bacteria</taxon>
        <taxon>Pseudomonadati</taxon>
        <taxon>Pseudomonadota</taxon>
        <taxon>Betaproteobacteria</taxon>
        <taxon>Burkholderiales</taxon>
        <taxon>Oxalobacteraceae</taxon>
        <taxon>Undibacterium</taxon>
    </lineage>
</organism>
<evidence type="ECO:0000259" key="4">
    <source>
        <dbReference type="PROSITE" id="PS50995"/>
    </source>
</evidence>
<evidence type="ECO:0000256" key="3">
    <source>
        <dbReference type="ARBA" id="ARBA00023163"/>
    </source>
</evidence>
<dbReference type="Pfam" id="PF01047">
    <property type="entry name" value="MarR"/>
    <property type="match status" value="1"/>
</dbReference>
<dbReference type="PRINTS" id="PR00598">
    <property type="entry name" value="HTHMARR"/>
</dbReference>
<gene>
    <name evidence="5" type="ORF">H8K43_05370</name>
</gene>
<dbReference type="PROSITE" id="PS01117">
    <property type="entry name" value="HTH_MARR_1"/>
    <property type="match status" value="1"/>
</dbReference>
<dbReference type="Gene3D" id="1.10.10.10">
    <property type="entry name" value="Winged helix-like DNA-binding domain superfamily/Winged helix DNA-binding domain"/>
    <property type="match status" value="1"/>
</dbReference>
<keyword evidence="3" id="KW-0804">Transcription</keyword>
<dbReference type="InterPro" id="IPR000835">
    <property type="entry name" value="HTH_MarR-typ"/>
</dbReference>
<dbReference type="SUPFAM" id="SSF46785">
    <property type="entry name" value="Winged helix' DNA-binding domain"/>
    <property type="match status" value="1"/>
</dbReference>
<dbReference type="InterPro" id="IPR036390">
    <property type="entry name" value="WH_DNA-bd_sf"/>
</dbReference>
<protein>
    <submittedName>
        <fullName evidence="5">MarR family transcriptional regulator</fullName>
    </submittedName>
</protein>
<evidence type="ECO:0000313" key="5">
    <source>
        <dbReference type="EMBL" id="MBC3931096.1"/>
    </source>
</evidence>
<feature type="domain" description="HTH marR-type" evidence="4">
    <location>
        <begin position="1"/>
        <end position="137"/>
    </location>
</feature>
<dbReference type="InterPro" id="IPR023187">
    <property type="entry name" value="Tscrpt_reg_MarR-type_CS"/>
</dbReference>